<evidence type="ECO:0000256" key="2">
    <source>
        <dbReference type="ARBA" id="ARBA00022729"/>
    </source>
</evidence>
<organism evidence="6">
    <name type="scientific">Rhodococcus hoagii (strain 103S)</name>
    <name type="common">Rhodococcus equi</name>
    <dbReference type="NCBI Taxonomy" id="685727"/>
    <lineage>
        <taxon>Bacteria</taxon>
        <taxon>Bacillati</taxon>
        <taxon>Actinomycetota</taxon>
        <taxon>Actinomycetes</taxon>
        <taxon>Mycobacteriales</taxon>
        <taxon>Nocardiaceae</taxon>
        <taxon>Prescottella</taxon>
    </lineage>
</organism>
<dbReference type="InterPro" id="IPR028081">
    <property type="entry name" value="Leu-bd"/>
</dbReference>
<comment type="similarity">
    <text evidence="1">Belongs to the leucine-binding protein family.</text>
</comment>
<evidence type="ECO:0000259" key="5">
    <source>
        <dbReference type="Pfam" id="PF13458"/>
    </source>
</evidence>
<dbReference type="InterPro" id="IPR028082">
    <property type="entry name" value="Peripla_BP_I"/>
</dbReference>
<dbReference type="SUPFAM" id="SSF53822">
    <property type="entry name" value="Periplasmic binding protein-like I"/>
    <property type="match status" value="1"/>
</dbReference>
<evidence type="ECO:0000256" key="1">
    <source>
        <dbReference type="ARBA" id="ARBA00010062"/>
    </source>
</evidence>
<dbReference type="Pfam" id="PF13458">
    <property type="entry name" value="Peripla_BP_6"/>
    <property type="match status" value="1"/>
</dbReference>
<dbReference type="PROSITE" id="PS51257">
    <property type="entry name" value="PROKAR_LIPOPROTEIN"/>
    <property type="match status" value="1"/>
</dbReference>
<gene>
    <name evidence="6" type="ordered locus">REQ_37150</name>
</gene>
<feature type="signal peptide" evidence="4">
    <location>
        <begin position="1"/>
        <end position="22"/>
    </location>
</feature>
<feature type="domain" description="Leucine-binding protein" evidence="5">
    <location>
        <begin position="77"/>
        <end position="418"/>
    </location>
</feature>
<reference evidence="6" key="1">
    <citation type="journal article" date="2010" name="PLoS Genet.">
        <title>The genome of a pathogenic rhodococcus: cooptive virulence underpinned by key gene acquisitions.</title>
        <authorList>
            <person name="Letek M."/>
            <person name="Gonzalez P."/>
            <person name="Macarthur I."/>
            <person name="Rodriguez H."/>
            <person name="Freeman T.C."/>
            <person name="Valero-Rello A."/>
            <person name="Blanco M."/>
            <person name="Buckley T."/>
            <person name="Cherevach I."/>
            <person name="Fahey R."/>
            <person name="Hapeshi A."/>
            <person name="Holdstock J."/>
            <person name="Leadon D."/>
            <person name="Navas J."/>
            <person name="Ocampo A."/>
            <person name="Quail M.A."/>
            <person name="Sanders M."/>
            <person name="Scortti M.M."/>
            <person name="Prescott J.F."/>
            <person name="Fogarty U."/>
            <person name="Meijer W.G."/>
            <person name="Parkhill J."/>
            <person name="Bentley S.D."/>
            <person name="Vazquez-Boland J.A."/>
        </authorList>
    </citation>
    <scope>NUCLEOTIDE SEQUENCE [LARGE SCALE GENOMIC DNA]</scope>
    <source>
        <strain evidence="6 7">103S</strain>
    </source>
</reference>
<dbReference type="GeneID" id="57579360"/>
<evidence type="ECO:0000256" key="4">
    <source>
        <dbReference type="SAM" id="SignalP"/>
    </source>
</evidence>
<dbReference type="EMBL" id="FN563149">
    <property type="protein sequence ID" value="CBH49702.1"/>
    <property type="molecule type" value="Genomic_DNA"/>
</dbReference>
<dbReference type="PANTHER" id="PTHR47235">
    <property type="entry name" value="BLR6548 PROTEIN"/>
    <property type="match status" value="1"/>
</dbReference>
<dbReference type="AlphaFoldDB" id="A0A3S5YAZ3"/>
<feature type="region of interest" description="Disordered" evidence="3">
    <location>
        <begin position="33"/>
        <end position="71"/>
    </location>
</feature>
<keyword evidence="6" id="KW-0449">Lipoprotein</keyword>
<evidence type="ECO:0000256" key="3">
    <source>
        <dbReference type="SAM" id="MobiDB-lite"/>
    </source>
</evidence>
<evidence type="ECO:0000313" key="7">
    <source>
        <dbReference type="Proteomes" id="UP000006892"/>
    </source>
</evidence>
<sequence length="471" mass="49625">MKRNKTAKLVVALAATAALVSACSGDRGGEAVVPGSGDSGNSKSTSSADVEFGTLASPCGDGDAKGATDQGVSDTEIKIGYGDDRGYAKSPGLNKEMSDAVSAMIKWCNEQGGINGRKIVGTDYDAAMTQANAVMQDACRSEFMMVGHGFAMDATAEQTRVACNMAAVPGFTVSPDAANGPMSYQGVPFPVDIANASAWFQMGEMHPDMKNDFTLIGSTMPAIITSLAKTSQMAKAAGFNLKDCGVVLNYEGEASYVPFAEKIKQCGAKGMWTSRSPVPNEFNFFKAVDQAGLDPIIFGEATWYANSAQAFNKDSGLLDNLNAGMAFQMLENDNDPAVKQYKDLVTAGGGKTALLGMQATSSFLLWATAAKECGSDLTRQCMIDELSQIHEWDGGGLHATMDPGANIPAQCGLMVSLKGADYSQAFPADKGEFKCDPQYLVKTDPSTWGTELNADRVATKYLNPNVITPKA</sequence>
<dbReference type="KEGG" id="req:REQ_37150"/>
<dbReference type="RefSeq" id="WP_013416969.1">
    <property type="nucleotide sequence ID" value="NC_014659.1"/>
</dbReference>
<keyword evidence="2 4" id="KW-0732">Signal</keyword>
<name>A0A3S5YAZ3_RHOH1</name>
<accession>A0A3S5YAZ3</accession>
<dbReference type="Proteomes" id="UP001154400">
    <property type="component" value="Chromosome"/>
</dbReference>
<dbReference type="Gene3D" id="3.40.50.2300">
    <property type="match status" value="2"/>
</dbReference>
<protein>
    <submittedName>
        <fullName evidence="6">Lipoprotein</fullName>
    </submittedName>
</protein>
<proteinExistence type="inferred from homology"/>
<evidence type="ECO:0000313" key="6">
    <source>
        <dbReference type="EMBL" id="CBH49702.1"/>
    </source>
</evidence>
<feature type="compositionally biased region" description="Low complexity" evidence="3">
    <location>
        <begin position="35"/>
        <end position="47"/>
    </location>
</feature>
<feature type="chain" id="PRO_5039100548" evidence="4">
    <location>
        <begin position="23"/>
        <end position="471"/>
    </location>
</feature>
<dbReference type="PANTHER" id="PTHR47235:SF1">
    <property type="entry name" value="BLR6548 PROTEIN"/>
    <property type="match status" value="1"/>
</dbReference>